<comment type="caution">
    <text evidence="1">The sequence shown here is derived from an EMBL/GenBank/DDBJ whole genome shotgun (WGS) entry which is preliminary data.</text>
</comment>
<dbReference type="AlphaFoldDB" id="A0A8H5GAT8"/>
<evidence type="ECO:0000313" key="2">
    <source>
        <dbReference type="Proteomes" id="UP000559256"/>
    </source>
</evidence>
<gene>
    <name evidence="1" type="ORF">D9758_006150</name>
</gene>
<dbReference type="EMBL" id="JAACJM010000040">
    <property type="protein sequence ID" value="KAF5361501.1"/>
    <property type="molecule type" value="Genomic_DNA"/>
</dbReference>
<accession>A0A8H5GAT8</accession>
<name>A0A8H5GAT8_9AGAR</name>
<sequence length="99" mass="11127">MSCVPRALFVDSPARSHPSGESRRSAYETFPSTRLVFLVSTRFMEKQMLRGTPGSLRLMELMRIEGWMKVSSPIFPQRTNGTHALMEEDVGPACIPRLG</sequence>
<protein>
    <submittedName>
        <fullName evidence="1">Uncharacterized protein</fullName>
    </submittedName>
</protein>
<organism evidence="1 2">
    <name type="scientific">Tetrapyrgos nigripes</name>
    <dbReference type="NCBI Taxonomy" id="182062"/>
    <lineage>
        <taxon>Eukaryota</taxon>
        <taxon>Fungi</taxon>
        <taxon>Dikarya</taxon>
        <taxon>Basidiomycota</taxon>
        <taxon>Agaricomycotina</taxon>
        <taxon>Agaricomycetes</taxon>
        <taxon>Agaricomycetidae</taxon>
        <taxon>Agaricales</taxon>
        <taxon>Marasmiineae</taxon>
        <taxon>Marasmiaceae</taxon>
        <taxon>Tetrapyrgos</taxon>
    </lineage>
</organism>
<reference evidence="1 2" key="1">
    <citation type="journal article" date="2020" name="ISME J.">
        <title>Uncovering the hidden diversity of litter-decomposition mechanisms in mushroom-forming fungi.</title>
        <authorList>
            <person name="Floudas D."/>
            <person name="Bentzer J."/>
            <person name="Ahren D."/>
            <person name="Johansson T."/>
            <person name="Persson P."/>
            <person name="Tunlid A."/>
        </authorList>
    </citation>
    <scope>NUCLEOTIDE SEQUENCE [LARGE SCALE GENOMIC DNA]</scope>
    <source>
        <strain evidence="1 2">CBS 291.85</strain>
    </source>
</reference>
<proteinExistence type="predicted"/>
<evidence type="ECO:0000313" key="1">
    <source>
        <dbReference type="EMBL" id="KAF5361501.1"/>
    </source>
</evidence>
<dbReference type="Proteomes" id="UP000559256">
    <property type="component" value="Unassembled WGS sequence"/>
</dbReference>
<keyword evidence="2" id="KW-1185">Reference proteome</keyword>